<feature type="compositionally biased region" description="Basic and acidic residues" evidence="1">
    <location>
        <begin position="245"/>
        <end position="254"/>
    </location>
</feature>
<reference evidence="2" key="2">
    <citation type="submission" date="2022-01" db="EMBL/GenBank/DDBJ databases">
        <authorList>
            <person name="Yamashiro T."/>
            <person name="Shiraishi A."/>
            <person name="Satake H."/>
            <person name="Nakayama K."/>
        </authorList>
    </citation>
    <scope>NUCLEOTIDE SEQUENCE</scope>
</reference>
<feature type="non-terminal residue" evidence="2">
    <location>
        <position position="284"/>
    </location>
</feature>
<sequence>MTRSTVKRLTKPLGEPEIEFRMLMRAAWRLQQNESLAIARRNLFDAEESSSNNTGANPPTPPKTLHEHSYPNPSCYASSISPSKEKRKLDQFAQFRFNSLTEEEGWNRIEEYVQYQDDLWDNLSPPMNVSSISEAMQPTFRGRLKRACNQISYLETPARKVRLKNPYLIYDYCEGSHEADECKQNDPAKQACLSGGDIYDDPSLMRKSETSEPEAPTFAITTRSGVSTQDPPFSAPSQSTSANHIEGETKKEGPEDAESSIIQEPAPRPSIFYQPSKSSNLPFP</sequence>
<proteinExistence type="predicted"/>
<dbReference type="Proteomes" id="UP001151760">
    <property type="component" value="Unassembled WGS sequence"/>
</dbReference>
<keyword evidence="3" id="KW-1185">Reference proteome</keyword>
<evidence type="ECO:0000313" key="3">
    <source>
        <dbReference type="Proteomes" id="UP001151760"/>
    </source>
</evidence>
<evidence type="ECO:0000313" key="2">
    <source>
        <dbReference type="EMBL" id="GJT61979.1"/>
    </source>
</evidence>
<reference evidence="2" key="1">
    <citation type="journal article" date="2022" name="Int. J. Mol. Sci.">
        <title>Draft Genome of Tanacetum Coccineum: Genomic Comparison of Closely Related Tanacetum-Family Plants.</title>
        <authorList>
            <person name="Yamashiro T."/>
            <person name="Shiraishi A."/>
            <person name="Nakayama K."/>
            <person name="Satake H."/>
        </authorList>
    </citation>
    <scope>NUCLEOTIDE SEQUENCE</scope>
</reference>
<comment type="caution">
    <text evidence="2">The sequence shown here is derived from an EMBL/GenBank/DDBJ whole genome shotgun (WGS) entry which is preliminary data.</text>
</comment>
<feature type="region of interest" description="Disordered" evidence="1">
    <location>
        <begin position="46"/>
        <end position="72"/>
    </location>
</feature>
<feature type="compositionally biased region" description="Polar residues" evidence="1">
    <location>
        <begin position="219"/>
        <end position="243"/>
    </location>
</feature>
<organism evidence="2 3">
    <name type="scientific">Tanacetum coccineum</name>
    <dbReference type="NCBI Taxonomy" id="301880"/>
    <lineage>
        <taxon>Eukaryota</taxon>
        <taxon>Viridiplantae</taxon>
        <taxon>Streptophyta</taxon>
        <taxon>Embryophyta</taxon>
        <taxon>Tracheophyta</taxon>
        <taxon>Spermatophyta</taxon>
        <taxon>Magnoliopsida</taxon>
        <taxon>eudicotyledons</taxon>
        <taxon>Gunneridae</taxon>
        <taxon>Pentapetalae</taxon>
        <taxon>asterids</taxon>
        <taxon>campanulids</taxon>
        <taxon>Asterales</taxon>
        <taxon>Asteraceae</taxon>
        <taxon>Asteroideae</taxon>
        <taxon>Anthemideae</taxon>
        <taxon>Anthemidinae</taxon>
        <taxon>Tanacetum</taxon>
    </lineage>
</organism>
<feature type="region of interest" description="Disordered" evidence="1">
    <location>
        <begin position="202"/>
        <end position="284"/>
    </location>
</feature>
<evidence type="ECO:0000256" key="1">
    <source>
        <dbReference type="SAM" id="MobiDB-lite"/>
    </source>
</evidence>
<feature type="compositionally biased region" description="Polar residues" evidence="1">
    <location>
        <begin position="273"/>
        <end position="284"/>
    </location>
</feature>
<name>A0ABQ5FFN2_9ASTR</name>
<gene>
    <name evidence="2" type="ORF">Tco_1005512</name>
</gene>
<accession>A0ABQ5FFN2</accession>
<dbReference type="EMBL" id="BQNB010017334">
    <property type="protein sequence ID" value="GJT61979.1"/>
    <property type="molecule type" value="Genomic_DNA"/>
</dbReference>
<protein>
    <submittedName>
        <fullName evidence="2">Uncharacterized protein</fullName>
    </submittedName>
</protein>